<keyword evidence="3" id="KW-1185">Reference proteome</keyword>
<organism evidence="2 3">
    <name type="scientific">Aureliella helgolandensis</name>
    <dbReference type="NCBI Taxonomy" id="2527968"/>
    <lineage>
        <taxon>Bacteria</taxon>
        <taxon>Pseudomonadati</taxon>
        <taxon>Planctomycetota</taxon>
        <taxon>Planctomycetia</taxon>
        <taxon>Pirellulales</taxon>
        <taxon>Pirellulaceae</taxon>
        <taxon>Aureliella</taxon>
    </lineage>
</organism>
<accession>A0A518GAE4</accession>
<feature type="region of interest" description="Disordered" evidence="1">
    <location>
        <begin position="1"/>
        <end position="28"/>
    </location>
</feature>
<reference evidence="2 3" key="1">
    <citation type="submission" date="2019-02" db="EMBL/GenBank/DDBJ databases">
        <title>Deep-cultivation of Planctomycetes and their phenomic and genomic characterization uncovers novel biology.</title>
        <authorList>
            <person name="Wiegand S."/>
            <person name="Jogler M."/>
            <person name="Boedeker C."/>
            <person name="Pinto D."/>
            <person name="Vollmers J."/>
            <person name="Rivas-Marin E."/>
            <person name="Kohn T."/>
            <person name="Peeters S.H."/>
            <person name="Heuer A."/>
            <person name="Rast P."/>
            <person name="Oberbeckmann S."/>
            <person name="Bunk B."/>
            <person name="Jeske O."/>
            <person name="Meyerdierks A."/>
            <person name="Storesund J.E."/>
            <person name="Kallscheuer N."/>
            <person name="Luecker S."/>
            <person name="Lage O.M."/>
            <person name="Pohl T."/>
            <person name="Merkel B.J."/>
            <person name="Hornburger P."/>
            <person name="Mueller R.-W."/>
            <person name="Bruemmer F."/>
            <person name="Labrenz M."/>
            <person name="Spormann A.M."/>
            <person name="Op den Camp H."/>
            <person name="Overmann J."/>
            <person name="Amann R."/>
            <person name="Jetten M.S.M."/>
            <person name="Mascher T."/>
            <person name="Medema M.H."/>
            <person name="Devos D.P."/>
            <person name="Kaster A.-K."/>
            <person name="Ovreas L."/>
            <person name="Rohde M."/>
            <person name="Galperin M.Y."/>
            <person name="Jogler C."/>
        </authorList>
    </citation>
    <scope>NUCLEOTIDE SEQUENCE [LARGE SCALE GENOMIC DNA]</scope>
    <source>
        <strain evidence="2 3">Q31a</strain>
    </source>
</reference>
<feature type="compositionally biased region" description="Low complexity" evidence="1">
    <location>
        <begin position="17"/>
        <end position="27"/>
    </location>
</feature>
<dbReference type="Proteomes" id="UP000318017">
    <property type="component" value="Chromosome"/>
</dbReference>
<evidence type="ECO:0000313" key="3">
    <source>
        <dbReference type="Proteomes" id="UP000318017"/>
    </source>
</evidence>
<dbReference type="EMBL" id="CP036298">
    <property type="protein sequence ID" value="QDV25533.1"/>
    <property type="molecule type" value="Genomic_DNA"/>
</dbReference>
<name>A0A518GAE4_9BACT</name>
<sequence>MPLRELGHEDIEGMAASQSTTSESTTSVVRAECKPQLFASMG</sequence>
<proteinExistence type="predicted"/>
<evidence type="ECO:0000256" key="1">
    <source>
        <dbReference type="SAM" id="MobiDB-lite"/>
    </source>
</evidence>
<dbReference type="KEGG" id="ahel:Q31a_38590"/>
<evidence type="ECO:0000313" key="2">
    <source>
        <dbReference type="EMBL" id="QDV25533.1"/>
    </source>
</evidence>
<feature type="compositionally biased region" description="Basic and acidic residues" evidence="1">
    <location>
        <begin position="1"/>
        <end position="11"/>
    </location>
</feature>
<gene>
    <name evidence="2" type="ORF">Q31a_38590</name>
</gene>
<protein>
    <submittedName>
        <fullName evidence="2">Uncharacterized protein</fullName>
    </submittedName>
</protein>
<dbReference type="AlphaFoldDB" id="A0A518GAE4"/>